<evidence type="ECO:0000313" key="2">
    <source>
        <dbReference type="EMBL" id="MEQ3542318.1"/>
    </source>
</evidence>
<evidence type="ECO:0000259" key="1">
    <source>
        <dbReference type="Pfam" id="PF00881"/>
    </source>
</evidence>
<dbReference type="SUPFAM" id="SSF55469">
    <property type="entry name" value="FMN-dependent nitroreductase-like"/>
    <property type="match status" value="1"/>
</dbReference>
<organism evidence="2 3">
    <name type="scientific">Pseudonocardia tropica</name>
    <dbReference type="NCBI Taxonomy" id="681289"/>
    <lineage>
        <taxon>Bacteria</taxon>
        <taxon>Bacillati</taxon>
        <taxon>Actinomycetota</taxon>
        <taxon>Actinomycetes</taxon>
        <taxon>Pseudonocardiales</taxon>
        <taxon>Pseudonocardiaceae</taxon>
        <taxon>Pseudonocardia</taxon>
    </lineage>
</organism>
<evidence type="ECO:0000313" key="3">
    <source>
        <dbReference type="Proteomes" id="UP001464923"/>
    </source>
</evidence>
<protein>
    <submittedName>
        <fullName evidence="2">SagB/ThcOx family dehydrogenase</fullName>
    </submittedName>
</protein>
<dbReference type="PANTHER" id="PTHR43745:SF2">
    <property type="entry name" value="NITROREDUCTASE MJ1384-RELATED"/>
    <property type="match status" value="1"/>
</dbReference>
<reference evidence="2 3" key="1">
    <citation type="submission" date="2024-03" db="EMBL/GenBank/DDBJ databases">
        <title>Draft genome sequence of Pseudonocardia tropica JCM 19149.</title>
        <authorList>
            <person name="Butdee W."/>
            <person name="Duangmal K."/>
        </authorList>
    </citation>
    <scope>NUCLEOTIDE SEQUENCE [LARGE SCALE GENOMIC DNA]</scope>
    <source>
        <strain evidence="2 3">JCM 19149</strain>
    </source>
</reference>
<dbReference type="PANTHER" id="PTHR43745">
    <property type="entry name" value="NITROREDUCTASE MJ1384-RELATED"/>
    <property type="match status" value="1"/>
</dbReference>
<dbReference type="InterPro" id="IPR052544">
    <property type="entry name" value="Bacteriocin_Proc_Enz"/>
</dbReference>
<keyword evidence="3" id="KW-1185">Reference proteome</keyword>
<dbReference type="Proteomes" id="UP001464923">
    <property type="component" value="Unassembled WGS sequence"/>
</dbReference>
<dbReference type="Pfam" id="PF00881">
    <property type="entry name" value="Nitroreductase"/>
    <property type="match status" value="1"/>
</dbReference>
<accession>A0ABV1K434</accession>
<comment type="caution">
    <text evidence="2">The sequence shown here is derived from an EMBL/GenBank/DDBJ whole genome shotgun (WGS) entry which is preliminary data.</text>
</comment>
<dbReference type="InterPro" id="IPR020051">
    <property type="entry name" value="SagB-type_dehydrogenase"/>
</dbReference>
<dbReference type="Gene3D" id="3.40.109.10">
    <property type="entry name" value="NADH Oxidase"/>
    <property type="match status" value="1"/>
</dbReference>
<dbReference type="CDD" id="cd02142">
    <property type="entry name" value="McbC_SagB-like_oxidoreductase"/>
    <property type="match status" value="1"/>
</dbReference>
<dbReference type="NCBIfam" id="TIGR03605">
    <property type="entry name" value="antibiot_sagB"/>
    <property type="match status" value="1"/>
</dbReference>
<name>A0ABV1K434_9PSEU</name>
<dbReference type="EMBL" id="JBEDNP010000032">
    <property type="protein sequence ID" value="MEQ3542318.1"/>
    <property type="molecule type" value="Genomic_DNA"/>
</dbReference>
<sequence length="270" mass="29394">MTTWESICDPPATDEAWELFHENSKTGRFSDVRPTELVLARMAELAESLPYTHYPTIPLPDEHLPLERPLGDTLADRVSARSLRACPLTLPAVATLLHHAYGVTRTNVGTGYPRPFRSVPSGGALYPLEIYFHSTRVEGIEPGLYHYNPAENLLHLIRYGDRSRQICEGVLQGELLANAAMVVFVTALFERSVFKYGDRGYRFVLLEAGHVAQNLALVANALGLASVGIGGYFDREVDELIGIDGLAHSTIYLTALGRDAGAAPGPGGPV</sequence>
<dbReference type="InterPro" id="IPR029479">
    <property type="entry name" value="Nitroreductase"/>
</dbReference>
<feature type="domain" description="Nitroreductase" evidence="1">
    <location>
        <begin position="75"/>
        <end position="257"/>
    </location>
</feature>
<dbReference type="InterPro" id="IPR000415">
    <property type="entry name" value="Nitroreductase-like"/>
</dbReference>
<dbReference type="RefSeq" id="WP_345643786.1">
    <property type="nucleotide sequence ID" value="NZ_BAABLY010000020.1"/>
</dbReference>
<gene>
    <name evidence="2" type="ORF">WHI96_26265</name>
</gene>
<proteinExistence type="predicted"/>